<protein>
    <recommendedName>
        <fullName evidence="2">N-acetyltransferase domain-containing protein</fullName>
    </recommendedName>
</protein>
<organism evidence="1">
    <name type="scientific">marine sediment metagenome</name>
    <dbReference type="NCBI Taxonomy" id="412755"/>
    <lineage>
        <taxon>unclassified sequences</taxon>
        <taxon>metagenomes</taxon>
        <taxon>ecological metagenomes</taxon>
    </lineage>
</organism>
<sequence>MIVTELYNGQGLGNQLWSYVVTRVIALDRGFDFGIMNPEKFKGKDFMSLDFGKEVIGG</sequence>
<evidence type="ECO:0000313" key="1">
    <source>
        <dbReference type="EMBL" id="GAH68596.1"/>
    </source>
</evidence>
<dbReference type="EMBL" id="BARU01032222">
    <property type="protein sequence ID" value="GAH68596.1"/>
    <property type="molecule type" value="Genomic_DNA"/>
</dbReference>
<accession>X1HEH4</accession>
<name>X1HEH4_9ZZZZ</name>
<proteinExistence type="predicted"/>
<comment type="caution">
    <text evidence="1">The sequence shown here is derived from an EMBL/GenBank/DDBJ whole genome shotgun (WGS) entry which is preliminary data.</text>
</comment>
<gene>
    <name evidence="1" type="ORF">S03H2_50846</name>
</gene>
<feature type="non-terminal residue" evidence="1">
    <location>
        <position position="58"/>
    </location>
</feature>
<reference evidence="1" key="1">
    <citation type="journal article" date="2014" name="Front. Microbiol.">
        <title>High frequency of phylogenetically diverse reductive dehalogenase-homologous genes in deep subseafloor sedimentary metagenomes.</title>
        <authorList>
            <person name="Kawai M."/>
            <person name="Futagami T."/>
            <person name="Toyoda A."/>
            <person name="Takaki Y."/>
            <person name="Nishi S."/>
            <person name="Hori S."/>
            <person name="Arai W."/>
            <person name="Tsubouchi T."/>
            <person name="Morono Y."/>
            <person name="Uchiyama I."/>
            <person name="Ito T."/>
            <person name="Fujiyama A."/>
            <person name="Inagaki F."/>
            <person name="Takami H."/>
        </authorList>
    </citation>
    <scope>NUCLEOTIDE SEQUENCE</scope>
    <source>
        <strain evidence="1">Expedition CK06-06</strain>
    </source>
</reference>
<evidence type="ECO:0008006" key="2">
    <source>
        <dbReference type="Google" id="ProtNLM"/>
    </source>
</evidence>
<dbReference type="AlphaFoldDB" id="X1HEH4"/>